<dbReference type="Proteomes" id="UP000266861">
    <property type="component" value="Unassembled WGS sequence"/>
</dbReference>
<reference evidence="1 2" key="1">
    <citation type="submission" date="2018-08" db="EMBL/GenBank/DDBJ databases">
        <title>Genome and evolution of the arbuscular mycorrhizal fungus Diversispora epigaea (formerly Glomus versiforme) and its bacterial endosymbionts.</title>
        <authorList>
            <person name="Sun X."/>
            <person name="Fei Z."/>
            <person name="Harrison M."/>
        </authorList>
    </citation>
    <scope>NUCLEOTIDE SEQUENCE [LARGE SCALE GENOMIC DNA]</scope>
    <source>
        <strain evidence="1 2">IT104</strain>
    </source>
</reference>
<protein>
    <submittedName>
        <fullName evidence="1">Uncharacterized protein</fullName>
    </submittedName>
</protein>
<sequence>MQEGGGKKSQTENLSKNNFIVKVVCLINPKHQEDRAYLQITAFYPLDKKKLCDLKIEQKDVIQLEGRFLITESGWHKESVGFHSDDGHKFHNESYGGKTYSDSWEMIKTLWFPAVGADNKCKIELNFGGEAIKTSVMEYFKSSNTETYDYEEFNKEKFWDKRSSKLFPQPPSKKNVHKLFYIILLTKFYHFLYSTCIYSNLSSSTSLYLTCYGVSYIKNLNFKQETEPGGSMF</sequence>
<dbReference type="EMBL" id="PQFF01000043">
    <property type="protein sequence ID" value="RHZ86785.1"/>
    <property type="molecule type" value="Genomic_DNA"/>
</dbReference>
<evidence type="ECO:0000313" key="1">
    <source>
        <dbReference type="EMBL" id="RHZ86785.1"/>
    </source>
</evidence>
<accession>A0A397JEM5</accession>
<keyword evidence="2" id="KW-1185">Reference proteome</keyword>
<dbReference type="OrthoDB" id="2411345at2759"/>
<name>A0A397JEM5_9GLOM</name>
<evidence type="ECO:0000313" key="2">
    <source>
        <dbReference type="Proteomes" id="UP000266861"/>
    </source>
</evidence>
<organism evidence="1 2">
    <name type="scientific">Diversispora epigaea</name>
    <dbReference type="NCBI Taxonomy" id="1348612"/>
    <lineage>
        <taxon>Eukaryota</taxon>
        <taxon>Fungi</taxon>
        <taxon>Fungi incertae sedis</taxon>
        <taxon>Mucoromycota</taxon>
        <taxon>Glomeromycotina</taxon>
        <taxon>Glomeromycetes</taxon>
        <taxon>Diversisporales</taxon>
        <taxon>Diversisporaceae</taxon>
        <taxon>Diversispora</taxon>
    </lineage>
</organism>
<proteinExistence type="predicted"/>
<comment type="caution">
    <text evidence="1">The sequence shown here is derived from an EMBL/GenBank/DDBJ whole genome shotgun (WGS) entry which is preliminary data.</text>
</comment>
<dbReference type="AlphaFoldDB" id="A0A397JEM5"/>
<gene>
    <name evidence="1" type="ORF">Glove_46g89</name>
</gene>